<evidence type="ECO:0000313" key="1">
    <source>
        <dbReference type="EMBL" id="MBS3697436.1"/>
    </source>
</evidence>
<accession>A0ABS5MP74</accession>
<dbReference type="EMBL" id="JAGXBM010000010">
    <property type="protein sequence ID" value="MBS3697436.1"/>
    <property type="molecule type" value="Genomic_DNA"/>
</dbReference>
<proteinExistence type="predicted"/>
<gene>
    <name evidence="1" type="ORF">JJQ58_08150</name>
</gene>
<dbReference type="Proteomes" id="UP000681586">
    <property type="component" value="Unassembled WGS sequence"/>
</dbReference>
<reference evidence="1 2" key="1">
    <citation type="submission" date="2021-05" db="EMBL/GenBank/DDBJ databases">
        <title>Staphylococcus fleurettii isolated from lake water in First Nation community in Manitoba, Canada.</title>
        <authorList>
            <person name="Bashar S."/>
            <person name="Murdock A."/>
            <person name="Patidar R."/>
            <person name="Golding G."/>
            <person name="Farenhorst A."/>
            <person name="Kumar A."/>
        </authorList>
    </citation>
    <scope>NUCLEOTIDE SEQUENCE [LARGE SCALE GENOMIC DNA]</scope>
    <source>
        <strain evidence="1 2">SF002</strain>
    </source>
</reference>
<sequence length="276" mass="32292">MNIKEVLNLFENNLIHENIPDSMLTELMSNIGNVDSDIREKTTETICLLILNNKLTDIQVEKILYRSLKNLNIDLGNNDSDSVFLRSFSSLILASIVENDIKNKHFEKGIYNKIFNAAIFYYEKEQDIRGYILNKGWAHSIAHGSDLISICIESDFYLNTHNTTIMNLISNNLFKLTKDSLPYIDNEDERQVFIIESLLEKGLSDIDLINWINDIQVKLNQIDSEGVKYYRILKNITDMYETLYFRLKFKNQCKKTQLTIESKLEELFLKTYFKDI</sequence>
<comment type="caution">
    <text evidence="1">The sequence shown here is derived from an EMBL/GenBank/DDBJ whole genome shotgun (WGS) entry which is preliminary data.</text>
</comment>
<organism evidence="1 2">
    <name type="scientific">Mammaliicoccus fleurettii</name>
    <dbReference type="NCBI Taxonomy" id="150056"/>
    <lineage>
        <taxon>Bacteria</taxon>
        <taxon>Bacillati</taxon>
        <taxon>Bacillota</taxon>
        <taxon>Bacilli</taxon>
        <taxon>Bacillales</taxon>
        <taxon>Staphylococcaceae</taxon>
        <taxon>Mammaliicoccus</taxon>
    </lineage>
</organism>
<name>A0ABS5MP74_9STAP</name>
<dbReference type="Pfam" id="PF10978">
    <property type="entry name" value="DUF2785"/>
    <property type="match status" value="1"/>
</dbReference>
<dbReference type="InterPro" id="IPR021247">
    <property type="entry name" value="DUF2785"/>
</dbReference>
<dbReference type="RefSeq" id="WP_157946486.1">
    <property type="nucleotide sequence ID" value="NZ_JAAQPD010000023.1"/>
</dbReference>
<protein>
    <submittedName>
        <fullName evidence="1">DUF2785 domain-containing protein</fullName>
    </submittedName>
</protein>
<keyword evidence="2" id="KW-1185">Reference proteome</keyword>
<evidence type="ECO:0000313" key="2">
    <source>
        <dbReference type="Proteomes" id="UP000681586"/>
    </source>
</evidence>